<dbReference type="Proteomes" id="UP000189761">
    <property type="component" value="Unassembled WGS sequence"/>
</dbReference>
<evidence type="ECO:0000313" key="3">
    <source>
        <dbReference type="Proteomes" id="UP000189761"/>
    </source>
</evidence>
<gene>
    <name evidence="2" type="ORF">BWZ43_10035</name>
    <name evidence="1" type="ORF">P5X88_21660</name>
</gene>
<comment type="caution">
    <text evidence="2">The sequence shown here is derived from an EMBL/GenBank/DDBJ whole genome shotgun (WGS) entry which is preliminary data.</text>
</comment>
<dbReference type="EMBL" id="MTLA01000105">
    <property type="protein sequence ID" value="OOP68490.1"/>
    <property type="molecule type" value="Genomic_DNA"/>
</dbReference>
<accession>A0A8E2I9L6</accession>
<evidence type="ECO:0000313" key="2">
    <source>
        <dbReference type="EMBL" id="OOP68490.1"/>
    </source>
</evidence>
<evidence type="ECO:0000313" key="1">
    <source>
        <dbReference type="EMBL" id="MDH5163546.1"/>
    </source>
</evidence>
<dbReference type="Gene3D" id="1.10.3750.10">
    <property type="entry name" value="YhaI-like"/>
    <property type="match status" value="1"/>
</dbReference>
<organism evidence="2 3">
    <name type="scientific">Heyndrickxia oleronia</name>
    <dbReference type="NCBI Taxonomy" id="38875"/>
    <lineage>
        <taxon>Bacteria</taxon>
        <taxon>Bacillati</taxon>
        <taxon>Bacillota</taxon>
        <taxon>Bacilli</taxon>
        <taxon>Bacillales</taxon>
        <taxon>Bacillaceae</taxon>
        <taxon>Heyndrickxia</taxon>
    </lineage>
</organism>
<dbReference type="EMBL" id="JAROYP010000015">
    <property type="protein sequence ID" value="MDH5163546.1"/>
    <property type="molecule type" value="Genomic_DNA"/>
</dbReference>
<proteinExistence type="predicted"/>
<dbReference type="RefSeq" id="WP_058004740.1">
    <property type="nucleotide sequence ID" value="NZ_CP065424.1"/>
</dbReference>
<name>A0A8E2I9L6_9BACI</name>
<reference evidence="1" key="2">
    <citation type="submission" date="2023-03" db="EMBL/GenBank/DDBJ databases">
        <title>Bacterial isolates from washroom surfaces on a university campus.</title>
        <authorList>
            <person name="Holman D.B."/>
            <person name="Gzyl K.E."/>
            <person name="Taheri A.E."/>
        </authorList>
    </citation>
    <scope>NUCLEOTIDE SEQUENCE</scope>
    <source>
        <strain evidence="1">RD03</strain>
    </source>
</reference>
<dbReference type="InterPro" id="IPR015058">
    <property type="entry name" value="DUF1878"/>
</dbReference>
<dbReference type="Proteomes" id="UP001159179">
    <property type="component" value="Unassembled WGS sequence"/>
</dbReference>
<dbReference type="AlphaFoldDB" id="A0A8E2I9L6"/>
<sequence length="110" mass="13561">MESIEQRLDRIEFYQKLLMEMINDHHYEFYRLIIEKKLQKKEVEAFHKLCQKLSKESEEQKEDHFVFFAPLYKKFIEELNPKLDPKEVIQACIKQKLYPELMEILLRNIV</sequence>
<keyword evidence="3" id="KW-1185">Reference proteome</keyword>
<dbReference type="SUPFAM" id="SSF109915">
    <property type="entry name" value="Hypothetical protein YhaI"/>
    <property type="match status" value="1"/>
</dbReference>
<dbReference type="Pfam" id="PF08963">
    <property type="entry name" value="DUF1878"/>
    <property type="match status" value="1"/>
</dbReference>
<protein>
    <submittedName>
        <fullName evidence="1">DUF1878 family protein</fullName>
    </submittedName>
</protein>
<reference evidence="2 3" key="1">
    <citation type="submission" date="2017-01" db="EMBL/GenBank/DDBJ databases">
        <title>Draft genome sequence of Bacillus oleronius.</title>
        <authorList>
            <person name="Allam M."/>
        </authorList>
    </citation>
    <scope>NUCLEOTIDE SEQUENCE [LARGE SCALE GENOMIC DNA]</scope>
    <source>
        <strain evidence="2 3">DSM 9356</strain>
    </source>
</reference>
<dbReference type="InterPro" id="IPR035945">
    <property type="entry name" value="YhaI-like_sf"/>
</dbReference>